<proteinExistence type="predicted"/>
<accession>A0A6A6T4I4</accession>
<dbReference type="AlphaFoldDB" id="A0A6A6T4I4"/>
<gene>
    <name evidence="2" type="ORF">K491DRAFT_440995</name>
</gene>
<evidence type="ECO:0000313" key="3">
    <source>
        <dbReference type="Proteomes" id="UP000799324"/>
    </source>
</evidence>
<dbReference type="Proteomes" id="UP000799324">
    <property type="component" value="Unassembled WGS sequence"/>
</dbReference>
<evidence type="ECO:0000313" key="2">
    <source>
        <dbReference type="EMBL" id="KAF2654969.1"/>
    </source>
</evidence>
<keyword evidence="3" id="KW-1185">Reference proteome</keyword>
<evidence type="ECO:0000256" key="1">
    <source>
        <dbReference type="SAM" id="MobiDB-lite"/>
    </source>
</evidence>
<feature type="region of interest" description="Disordered" evidence="1">
    <location>
        <begin position="51"/>
        <end position="77"/>
    </location>
</feature>
<sequence length="231" mass="25928">MKSYDVYQGVRLLQSGELIVRDSPYLVAYRVAVMVEEFSEPFDFRSLSIRSSSGARDGGRRGLQHQLGSTSRPNGERCRQRIVHQTGASSKSSRVWLRPMICLARSSGIVVHGRNGTKFARQIRGESSEGRGMFLLCQICLVTFFMSAVQLSSMLQPGDPFLPVNLEWLKQWPIGPELDASHVERPLAAIIRFNAEQTVLPKLAILQNVCLDLNLVDLGDFDLGRWNFNCN</sequence>
<protein>
    <submittedName>
        <fullName evidence="2">Uncharacterized protein</fullName>
    </submittedName>
</protein>
<dbReference type="EMBL" id="MU004355">
    <property type="protein sequence ID" value="KAF2654969.1"/>
    <property type="molecule type" value="Genomic_DNA"/>
</dbReference>
<name>A0A6A6T4I4_9PLEO</name>
<organism evidence="2 3">
    <name type="scientific">Lophiostoma macrostomum CBS 122681</name>
    <dbReference type="NCBI Taxonomy" id="1314788"/>
    <lineage>
        <taxon>Eukaryota</taxon>
        <taxon>Fungi</taxon>
        <taxon>Dikarya</taxon>
        <taxon>Ascomycota</taxon>
        <taxon>Pezizomycotina</taxon>
        <taxon>Dothideomycetes</taxon>
        <taxon>Pleosporomycetidae</taxon>
        <taxon>Pleosporales</taxon>
        <taxon>Lophiostomataceae</taxon>
        <taxon>Lophiostoma</taxon>
    </lineage>
</organism>
<reference evidence="2" key="1">
    <citation type="journal article" date="2020" name="Stud. Mycol.">
        <title>101 Dothideomycetes genomes: a test case for predicting lifestyles and emergence of pathogens.</title>
        <authorList>
            <person name="Haridas S."/>
            <person name="Albert R."/>
            <person name="Binder M."/>
            <person name="Bloem J."/>
            <person name="Labutti K."/>
            <person name="Salamov A."/>
            <person name="Andreopoulos B."/>
            <person name="Baker S."/>
            <person name="Barry K."/>
            <person name="Bills G."/>
            <person name="Bluhm B."/>
            <person name="Cannon C."/>
            <person name="Castanera R."/>
            <person name="Culley D."/>
            <person name="Daum C."/>
            <person name="Ezra D."/>
            <person name="Gonzalez J."/>
            <person name="Henrissat B."/>
            <person name="Kuo A."/>
            <person name="Liang C."/>
            <person name="Lipzen A."/>
            <person name="Lutzoni F."/>
            <person name="Magnuson J."/>
            <person name="Mondo S."/>
            <person name="Nolan M."/>
            <person name="Ohm R."/>
            <person name="Pangilinan J."/>
            <person name="Park H.-J."/>
            <person name="Ramirez L."/>
            <person name="Alfaro M."/>
            <person name="Sun H."/>
            <person name="Tritt A."/>
            <person name="Yoshinaga Y."/>
            <person name="Zwiers L.-H."/>
            <person name="Turgeon B."/>
            <person name="Goodwin S."/>
            <person name="Spatafora J."/>
            <person name="Crous P."/>
            <person name="Grigoriev I."/>
        </authorList>
    </citation>
    <scope>NUCLEOTIDE SEQUENCE</scope>
    <source>
        <strain evidence="2">CBS 122681</strain>
    </source>
</reference>